<dbReference type="InterPro" id="IPR050286">
    <property type="entry name" value="G_neg_Bact_CarbUptk_Porin"/>
</dbReference>
<dbReference type="Gene3D" id="2.40.170.10">
    <property type="entry name" value="Porin, LamB type"/>
    <property type="match status" value="1"/>
</dbReference>
<reference evidence="12" key="1">
    <citation type="submission" date="2019-02" db="EMBL/GenBank/DDBJ databases">
        <title>Draft genome sequence of Muricauda sp. 176CP4-71.</title>
        <authorList>
            <person name="Park J.-S."/>
        </authorList>
    </citation>
    <scope>NUCLEOTIDE SEQUENCE [LARGE SCALE GENOMIC DNA]</scope>
    <source>
        <strain evidence="12">176GS2-150</strain>
    </source>
</reference>
<evidence type="ECO:0000256" key="4">
    <source>
        <dbReference type="ARBA" id="ARBA00022452"/>
    </source>
</evidence>
<evidence type="ECO:0000256" key="1">
    <source>
        <dbReference type="ARBA" id="ARBA00004571"/>
    </source>
</evidence>
<keyword evidence="10" id="KW-0732">Signal</keyword>
<dbReference type="PANTHER" id="PTHR38762:SF1">
    <property type="entry name" value="CRYPTIC OUTER MEMBRANE PORIN BGLH-RELATED"/>
    <property type="match status" value="1"/>
</dbReference>
<dbReference type="PANTHER" id="PTHR38762">
    <property type="entry name" value="CRYPTIC OUTER MEMBRANE PORIN BGLH-RELATED"/>
    <property type="match status" value="1"/>
</dbReference>
<keyword evidence="3" id="KW-0813">Transport</keyword>
<proteinExistence type="inferred from homology"/>
<evidence type="ECO:0000256" key="2">
    <source>
        <dbReference type="ARBA" id="ARBA00007055"/>
    </source>
</evidence>
<gene>
    <name evidence="11" type="ORF">EXY25_14525</name>
</gene>
<comment type="caution">
    <text evidence="11">The sequence shown here is derived from an EMBL/GenBank/DDBJ whole genome shotgun (WGS) entry which is preliminary data.</text>
</comment>
<comment type="similarity">
    <text evidence="2">Belongs to the porin LamB (TC 1.B.3) family.</text>
</comment>
<dbReference type="InterPro" id="IPR003192">
    <property type="entry name" value="Porin_LamB"/>
</dbReference>
<keyword evidence="6" id="KW-0406">Ion transport</keyword>
<feature type="signal peptide" evidence="10">
    <location>
        <begin position="1"/>
        <end position="24"/>
    </location>
</feature>
<protein>
    <submittedName>
        <fullName evidence="11">Maltoporin</fullName>
    </submittedName>
</protein>
<accession>A0ABY1WMV7</accession>
<name>A0ABY1WMV7_9GAMM</name>
<evidence type="ECO:0000256" key="10">
    <source>
        <dbReference type="SAM" id="SignalP"/>
    </source>
</evidence>
<dbReference type="Pfam" id="PF02264">
    <property type="entry name" value="LamB"/>
    <property type="match status" value="1"/>
</dbReference>
<dbReference type="SUPFAM" id="SSF56935">
    <property type="entry name" value="Porins"/>
    <property type="match status" value="1"/>
</dbReference>
<dbReference type="EMBL" id="SHLY01000005">
    <property type="protein sequence ID" value="TAA43755.1"/>
    <property type="molecule type" value="Genomic_DNA"/>
</dbReference>
<evidence type="ECO:0000313" key="11">
    <source>
        <dbReference type="EMBL" id="TAA43755.1"/>
    </source>
</evidence>
<feature type="chain" id="PRO_5046681567" evidence="10">
    <location>
        <begin position="25"/>
        <end position="421"/>
    </location>
</feature>
<keyword evidence="8" id="KW-0472">Membrane</keyword>
<dbReference type="InterPro" id="IPR036998">
    <property type="entry name" value="Porin_LamB_sf"/>
</dbReference>
<evidence type="ECO:0000256" key="5">
    <source>
        <dbReference type="ARBA" id="ARBA00022692"/>
    </source>
</evidence>
<evidence type="ECO:0000313" key="12">
    <source>
        <dbReference type="Proteomes" id="UP000292544"/>
    </source>
</evidence>
<organism evidence="11 12">
    <name type="scientific">Corallincola spongiicola</name>
    <dbReference type="NCBI Taxonomy" id="2520508"/>
    <lineage>
        <taxon>Bacteria</taxon>
        <taxon>Pseudomonadati</taxon>
        <taxon>Pseudomonadota</taxon>
        <taxon>Gammaproteobacteria</taxon>
        <taxon>Alteromonadales</taxon>
        <taxon>Psychromonadaceae</taxon>
        <taxon>Corallincola</taxon>
    </lineage>
</organism>
<dbReference type="Proteomes" id="UP000292544">
    <property type="component" value="Unassembled WGS sequence"/>
</dbReference>
<evidence type="ECO:0000256" key="6">
    <source>
        <dbReference type="ARBA" id="ARBA00023065"/>
    </source>
</evidence>
<keyword evidence="7" id="KW-0626">Porin</keyword>
<sequence>MAKIKALPIALAIASALTAASASAVEFHGYARAGLSTTGAGGEQTCYGSGAGGHYVGRLGDECDTYVELDLAQEVYNRDGKVFRIEAMWASDIGSQGNDFQGNNGDAPWGGAEWAFRQFFSTAKGVLGFAPEATVWAGKRYYQRKDVHILDYYYLNNSGYGAGIEGIKMGPGQFSFAWTNMDQNGNDKDGNGTVLQNNKLDLRYAGIPLWGDANLELVGIAAFADDSDAQNVETEDGLLAMAEISHSLLGGFNKMSFTYASDSLADSVYDNHTGGNVRGIKGAWGDDAETAYRFLDWGVVKFGKNVEVGYAFLYQHKEQISDNEVDRMSIVARPVYKIDDVQSIALEVGYTNEDPDNGDEQDLSKAVVSYNISAGKSFWARPQIRFYGGSFWGDLAENNTSSDPDGDDGNFRFGAQVEAWW</sequence>
<evidence type="ECO:0000256" key="3">
    <source>
        <dbReference type="ARBA" id="ARBA00022448"/>
    </source>
</evidence>
<comment type="subcellular location">
    <subcellularLocation>
        <location evidence="1">Cell outer membrane</location>
        <topology evidence="1">Multi-pass membrane protein</topology>
    </subcellularLocation>
</comment>
<evidence type="ECO:0000256" key="7">
    <source>
        <dbReference type="ARBA" id="ARBA00023114"/>
    </source>
</evidence>
<keyword evidence="12" id="KW-1185">Reference proteome</keyword>
<dbReference type="RefSeq" id="WP_130567311.1">
    <property type="nucleotide sequence ID" value="NZ_SHLY01000005.1"/>
</dbReference>
<evidence type="ECO:0000256" key="9">
    <source>
        <dbReference type="ARBA" id="ARBA00023237"/>
    </source>
</evidence>
<keyword evidence="4" id="KW-1134">Transmembrane beta strand</keyword>
<keyword evidence="5" id="KW-0812">Transmembrane</keyword>
<evidence type="ECO:0000256" key="8">
    <source>
        <dbReference type="ARBA" id="ARBA00023136"/>
    </source>
</evidence>
<keyword evidence="9" id="KW-0998">Cell outer membrane</keyword>